<dbReference type="Pfam" id="PF00620">
    <property type="entry name" value="RhoGAP"/>
    <property type="match status" value="1"/>
</dbReference>
<evidence type="ECO:0000313" key="3">
    <source>
        <dbReference type="Proteomes" id="UP000515129"/>
    </source>
</evidence>
<keyword evidence="3" id="KW-1185">Reference proteome</keyword>
<evidence type="ECO:0000256" key="1">
    <source>
        <dbReference type="SAM" id="MobiDB-lite"/>
    </source>
</evidence>
<reference evidence="4" key="1">
    <citation type="submission" date="2025-08" db="UniProtKB">
        <authorList>
            <consortium name="RefSeq"/>
        </authorList>
    </citation>
    <scope>IDENTIFICATION</scope>
    <source>
        <strain evidence="4">Wakin</strain>
        <tissue evidence="4">Muscle</tissue>
    </source>
</reference>
<dbReference type="PROSITE" id="PS50238">
    <property type="entry name" value="RHOGAP"/>
    <property type="match status" value="1"/>
</dbReference>
<feature type="compositionally biased region" description="Polar residues" evidence="1">
    <location>
        <begin position="392"/>
        <end position="408"/>
    </location>
</feature>
<dbReference type="SMART" id="SM00324">
    <property type="entry name" value="RhoGAP"/>
    <property type="match status" value="1"/>
</dbReference>
<dbReference type="GO" id="GO:0007165">
    <property type="term" value="P:signal transduction"/>
    <property type="evidence" value="ECO:0007669"/>
    <property type="project" value="InterPro"/>
</dbReference>
<dbReference type="RefSeq" id="XP_026142480.1">
    <property type="nucleotide sequence ID" value="XM_026286695.1"/>
</dbReference>
<evidence type="ECO:0000259" key="2">
    <source>
        <dbReference type="PROSITE" id="PS50238"/>
    </source>
</evidence>
<sequence>MSSRFKSVVMKVLQRNVVRLAVVQHLRSVYGIKIKNWNKNRNKQTPANTMKVFGVALEGLPHCHVLDYGDVPCFIADVCTSLLEHLDTEGLFRKSGSVVRVKSLRARLEQGEDCLSTALPLDVAGLLKQFFRELPEPVLTPDLHSAFLKAQELPTDEERTSATVLLSCVLPDRNLNTLRYFFSFLKSVSHRCAENKMDSSNLSVIFAPNLFHCGDGGDKMSSSTEKRLKHQAAAVQRLIDNAQHLGVVPRFLMEKVPVMLGCDAGVFSPSSVSLEDSNAHSDLKKSNRRSLGDMVNGALNRFKTSRTPTHTPQSDGAGGVFSKATPVIMTPNSKRKLPVESTHTYGFSSKKHRSIKKNLGLELFPNALFGGASTPGSAHSAAGALDSSHSGLLSSVGRNTRVSSSSAKRTSRRLRDRRAESGKAGCFSPRVAKKEPVRKSLRLRFSLGKSSRESNVITHSQLGPKRSEVIGFRLATQESSGFHFTKELSPAVLNQSPSKGSKFISKSEDNLLTPQCDTTDHRSSWSRDTPDVDLSFPRDSFCETPMSLCVKSSSRSEPTIILSKPVLPKSLCCDDSALDSSSEERSHTGPTLLKIKQAFGGSDSDLHSIVTQQNHEEPQDSACANSEVAETRSVSDSSRLNDHNVTFGQIEIVPLSPLHIDSALFDSGPKRFVDTSPDTSLCLENESNAFLKNVSGDCSQLVDALDIQSPVAFRLETSNRVQSTPYATRSQTNANTSLPSELKESLVTDKTDEDQAEMQLNPTGANEARRMRVAEQIKRFNMMTLNSPQTKVVRSPLKLQRTPVRQSVRRINSLIGGRKDTRMGWCSASQRKTVSLESGLQTSSKPKPPVPPEKPAIKALEDVTNKAPKTKCDTLSANKNAANEHPKSILLQVSENDASYYRGSPKNPVTEGRLLSAMKPIDL</sequence>
<dbReference type="Gene3D" id="1.10.555.10">
    <property type="entry name" value="Rho GTPase activation protein"/>
    <property type="match status" value="1"/>
</dbReference>
<dbReference type="InterPro" id="IPR008936">
    <property type="entry name" value="Rho_GTPase_activation_prot"/>
</dbReference>
<dbReference type="CDD" id="cd04394">
    <property type="entry name" value="RhoGAP-ARHGAP11A"/>
    <property type="match status" value="1"/>
</dbReference>
<gene>
    <name evidence="4" type="primary">LOC113117778</name>
</gene>
<feature type="compositionally biased region" description="Polar residues" evidence="1">
    <location>
        <begin position="305"/>
        <end position="314"/>
    </location>
</feature>
<dbReference type="KEGG" id="caua:113117778"/>
<feature type="region of interest" description="Disordered" evidence="1">
    <location>
        <begin position="303"/>
        <end position="324"/>
    </location>
</feature>
<feature type="region of interest" description="Disordered" evidence="1">
    <location>
        <begin position="899"/>
        <end position="923"/>
    </location>
</feature>
<dbReference type="Proteomes" id="UP000515129">
    <property type="component" value="Chromosome 17"/>
</dbReference>
<dbReference type="SUPFAM" id="SSF48350">
    <property type="entry name" value="GTPase activation domain, GAP"/>
    <property type="match status" value="1"/>
</dbReference>
<dbReference type="AlphaFoldDB" id="A0A6P6RB29"/>
<dbReference type="OrthoDB" id="410651at2759"/>
<protein>
    <submittedName>
        <fullName evidence="4">Rho GTPase-activating protein 11A-like isoform X1</fullName>
    </submittedName>
</protein>
<proteinExistence type="predicted"/>
<dbReference type="GeneID" id="113117778"/>
<feature type="region of interest" description="Disordered" evidence="1">
    <location>
        <begin position="836"/>
        <end position="855"/>
    </location>
</feature>
<feature type="domain" description="Rho-GAP" evidence="2">
    <location>
        <begin position="55"/>
        <end position="246"/>
    </location>
</feature>
<name>A0A6P6RB29_CARAU</name>
<organism evidence="3 4">
    <name type="scientific">Carassius auratus</name>
    <name type="common">Goldfish</name>
    <dbReference type="NCBI Taxonomy" id="7957"/>
    <lineage>
        <taxon>Eukaryota</taxon>
        <taxon>Metazoa</taxon>
        <taxon>Chordata</taxon>
        <taxon>Craniata</taxon>
        <taxon>Vertebrata</taxon>
        <taxon>Euteleostomi</taxon>
        <taxon>Actinopterygii</taxon>
        <taxon>Neopterygii</taxon>
        <taxon>Teleostei</taxon>
        <taxon>Ostariophysi</taxon>
        <taxon>Cypriniformes</taxon>
        <taxon>Cyprinidae</taxon>
        <taxon>Cyprininae</taxon>
        <taxon>Carassius</taxon>
    </lineage>
</organism>
<dbReference type="GO" id="GO:0005096">
    <property type="term" value="F:GTPase activator activity"/>
    <property type="evidence" value="ECO:0007669"/>
    <property type="project" value="TreeGrafter"/>
</dbReference>
<feature type="region of interest" description="Disordered" evidence="1">
    <location>
        <begin position="392"/>
        <end position="425"/>
    </location>
</feature>
<evidence type="ECO:0000313" key="4">
    <source>
        <dbReference type="RefSeq" id="XP_026142480.1"/>
    </source>
</evidence>
<dbReference type="InterPro" id="IPR042869">
    <property type="entry name" value="ARHGAP11A/B"/>
</dbReference>
<dbReference type="PANTHER" id="PTHR15670:SF4">
    <property type="entry name" value="RHO GTPASE-ACTIVATING PROTEIN 11A"/>
    <property type="match status" value="1"/>
</dbReference>
<dbReference type="PANTHER" id="PTHR15670">
    <property type="entry name" value="RHO GTPASE ACTIVATING PROTEIN 11A"/>
    <property type="match status" value="1"/>
</dbReference>
<dbReference type="InterPro" id="IPR000198">
    <property type="entry name" value="RhoGAP_dom"/>
</dbReference>
<accession>A0A6P6RB29</accession>